<gene>
    <name evidence="1" type="ORF">F4821DRAFT_250070</name>
</gene>
<evidence type="ECO:0000313" key="2">
    <source>
        <dbReference type="Proteomes" id="UP001497680"/>
    </source>
</evidence>
<sequence>MEVFPTHCSNMSSSILSGGWSPRTSQESVFDPDCRAPVPEHEYKDGGVFRSILKLRTWYTNQGALRPKIGTGWLIAPDVLVTAGHNVYSHDVYKGKVLGRAVRIECYIGYHGRHSIKKGIQDHSVQQREAKFIITSPQWLKSSNCHHDVALIKVDLPFIGDLQLFSYKPTPMTGSGMRVGVVGYPGDKDSGSMMYQEFSNISYDFNDPKDSLPMLRYRISTNGGQSGSPVILSSGSGEQVVIATHVYGCDKPDRTDENKGSLIGPLWNDYDAYHSVLANQGPTDKEGIQFLDLPSPKGAAKSTEGPDDSVDITSNPAKPSQTEESFGDITKVGLQIGKLALGFAAKPSCLGKVLHDCTSNAGPSSDNPDAQTYKLVDQRVTKSDTPRPIVIKLNPKGSEQAKLMLIRSNDDTRKDGFTSVKMPAAPEELLEKAVVQIRKKSSVIGMTQSNAMQLNA</sequence>
<dbReference type="EMBL" id="MU394408">
    <property type="protein sequence ID" value="KAI6081089.1"/>
    <property type="molecule type" value="Genomic_DNA"/>
</dbReference>
<keyword evidence="2" id="KW-1185">Reference proteome</keyword>
<organism evidence="1 2">
    <name type="scientific">Hypoxylon rubiginosum</name>
    <dbReference type="NCBI Taxonomy" id="110542"/>
    <lineage>
        <taxon>Eukaryota</taxon>
        <taxon>Fungi</taxon>
        <taxon>Dikarya</taxon>
        <taxon>Ascomycota</taxon>
        <taxon>Pezizomycotina</taxon>
        <taxon>Sordariomycetes</taxon>
        <taxon>Xylariomycetidae</taxon>
        <taxon>Xylariales</taxon>
        <taxon>Hypoxylaceae</taxon>
        <taxon>Hypoxylon</taxon>
    </lineage>
</organism>
<accession>A0ACC0CL27</accession>
<name>A0ACC0CL27_9PEZI</name>
<dbReference type="Proteomes" id="UP001497680">
    <property type="component" value="Unassembled WGS sequence"/>
</dbReference>
<evidence type="ECO:0000313" key="1">
    <source>
        <dbReference type="EMBL" id="KAI6081089.1"/>
    </source>
</evidence>
<protein>
    <submittedName>
        <fullName evidence="1">Trypsin-like cysteine/serine peptidase domain-containing protein</fullName>
    </submittedName>
</protein>
<proteinExistence type="predicted"/>
<comment type="caution">
    <text evidence="1">The sequence shown here is derived from an EMBL/GenBank/DDBJ whole genome shotgun (WGS) entry which is preliminary data.</text>
</comment>
<reference evidence="1 2" key="1">
    <citation type="journal article" date="2022" name="New Phytol.">
        <title>Ecological generalism drives hyperdiversity of secondary metabolite gene clusters in xylarialean endophytes.</title>
        <authorList>
            <person name="Franco M.E.E."/>
            <person name="Wisecaver J.H."/>
            <person name="Arnold A.E."/>
            <person name="Ju Y.M."/>
            <person name="Slot J.C."/>
            <person name="Ahrendt S."/>
            <person name="Moore L.P."/>
            <person name="Eastman K.E."/>
            <person name="Scott K."/>
            <person name="Konkel Z."/>
            <person name="Mondo S.J."/>
            <person name="Kuo A."/>
            <person name="Hayes R.D."/>
            <person name="Haridas S."/>
            <person name="Andreopoulos B."/>
            <person name="Riley R."/>
            <person name="LaButti K."/>
            <person name="Pangilinan J."/>
            <person name="Lipzen A."/>
            <person name="Amirebrahimi M."/>
            <person name="Yan J."/>
            <person name="Adam C."/>
            <person name="Keymanesh K."/>
            <person name="Ng V."/>
            <person name="Louie K."/>
            <person name="Northen T."/>
            <person name="Drula E."/>
            <person name="Henrissat B."/>
            <person name="Hsieh H.M."/>
            <person name="Youens-Clark K."/>
            <person name="Lutzoni F."/>
            <person name="Miadlikowska J."/>
            <person name="Eastwood D.C."/>
            <person name="Hamelin R.C."/>
            <person name="Grigoriev I.V."/>
            <person name="U'Ren J.M."/>
        </authorList>
    </citation>
    <scope>NUCLEOTIDE SEQUENCE [LARGE SCALE GENOMIC DNA]</scope>
    <source>
        <strain evidence="1 2">ER1909</strain>
    </source>
</reference>